<dbReference type="EMBL" id="JAQHRD010000017">
    <property type="protein sequence ID" value="KAJ6436728.1"/>
    <property type="molecule type" value="Genomic_DNA"/>
</dbReference>
<evidence type="ECO:0000313" key="2">
    <source>
        <dbReference type="Proteomes" id="UP001163105"/>
    </source>
</evidence>
<protein>
    <submittedName>
        <fullName evidence="1">Uncharacterized protein</fullName>
    </submittedName>
</protein>
<evidence type="ECO:0000313" key="1">
    <source>
        <dbReference type="EMBL" id="KAJ6436728.1"/>
    </source>
</evidence>
<comment type="caution">
    <text evidence="1">The sequence shown here is derived from an EMBL/GenBank/DDBJ whole genome shotgun (WGS) entry which is preliminary data.</text>
</comment>
<dbReference type="Proteomes" id="UP001163105">
    <property type="component" value="Unassembled WGS sequence"/>
</dbReference>
<keyword evidence="2" id="KW-1185">Reference proteome</keyword>
<dbReference type="AlphaFoldDB" id="A0AB34FCH6"/>
<proteinExistence type="predicted"/>
<name>A0AB34FCH6_9HYPO</name>
<gene>
    <name evidence="1" type="ORF">O9K51_10692</name>
</gene>
<sequence>MACDVQLSLKSDNNGLWYRRRAMIEKFHNEVKPIEAHLINLRAFCETAGDHFNGYPSDDASWVQQSERLA</sequence>
<accession>A0AB34FCH6</accession>
<organism evidence="1 2">
    <name type="scientific">Purpureocillium lavendulum</name>
    <dbReference type="NCBI Taxonomy" id="1247861"/>
    <lineage>
        <taxon>Eukaryota</taxon>
        <taxon>Fungi</taxon>
        <taxon>Dikarya</taxon>
        <taxon>Ascomycota</taxon>
        <taxon>Pezizomycotina</taxon>
        <taxon>Sordariomycetes</taxon>
        <taxon>Hypocreomycetidae</taxon>
        <taxon>Hypocreales</taxon>
        <taxon>Ophiocordycipitaceae</taxon>
        <taxon>Purpureocillium</taxon>
    </lineage>
</organism>
<reference evidence="1" key="1">
    <citation type="submission" date="2023-01" db="EMBL/GenBank/DDBJ databases">
        <title>The growth and conidiation of Purpureocillium lavendulum are regulated by nitrogen source and histone H3K14 acetylation.</title>
        <authorList>
            <person name="Tang P."/>
            <person name="Han J."/>
            <person name="Zhang C."/>
            <person name="Tang P."/>
            <person name="Qi F."/>
            <person name="Zhang K."/>
            <person name="Liang L."/>
        </authorList>
    </citation>
    <scope>NUCLEOTIDE SEQUENCE</scope>
    <source>
        <strain evidence="1">YMF1.00683</strain>
    </source>
</reference>